<name>A0AAU8GWN0_9BACT</name>
<dbReference type="RefSeq" id="WP_353684349.1">
    <property type="nucleotide sequence ID" value="NZ_CP144373.1"/>
</dbReference>
<evidence type="ECO:0000313" key="2">
    <source>
        <dbReference type="EMBL" id="XCH46826.1"/>
    </source>
</evidence>
<feature type="compositionally biased region" description="Low complexity" evidence="1">
    <location>
        <begin position="256"/>
        <end position="277"/>
    </location>
</feature>
<evidence type="ECO:0000256" key="1">
    <source>
        <dbReference type="SAM" id="MobiDB-lite"/>
    </source>
</evidence>
<dbReference type="InterPro" id="IPR043991">
    <property type="entry name" value="Gp3-like"/>
</dbReference>
<gene>
    <name evidence="2" type="ORF">V4D30_00775</name>
</gene>
<dbReference type="KEGG" id="taut:V4D30_00775"/>
<reference evidence="2" key="1">
    <citation type="submission" date="2024-01" db="EMBL/GenBank/DDBJ databases">
        <title>The first autotrophic representatives of the genus Thermodesulfovibrio.</title>
        <authorList>
            <person name="Maltseva A.I."/>
            <person name="Elcheninov A.G."/>
            <person name="Kublanov I.V."/>
            <person name="Lebedinsky A.V."/>
            <person name="Frolov E.N."/>
        </authorList>
    </citation>
    <scope>NUCLEOTIDE SEQUENCE</scope>
    <source>
        <strain evidence="2">3907-1M</strain>
    </source>
</reference>
<accession>A0AAU8GWN0</accession>
<dbReference type="Pfam" id="PF18897">
    <property type="entry name" value="Gp3-like"/>
    <property type="match status" value="1"/>
</dbReference>
<feature type="region of interest" description="Disordered" evidence="1">
    <location>
        <begin position="249"/>
        <end position="289"/>
    </location>
</feature>
<sequence>MIVTQKITKVAGISEKRRLPRLGKIRLGVKAINPKTGNEYPKEVDYFVVPPEVAKVYGEKPKELDIMFPINNIEVIFPQAYKWYGDTKGLKCIGNGQIAYRLDEKTGEMIERECPCEILSNNGGCMLRGHLLVILPRVNMGGVYQIDVGSYNSIININSALEYIEALIGRFAMVPLKLRRVPKEIPYEGKLRTHYPLQIFFEGDINLINALREDNKRIIMATENLALPAPEDINPKHDPEAVVVVENGENEDESVNENSQTTTVTPVPAKKVATAPKSPVQKPAPEVKPPTDVQLNAIRNIALRNGYDEGIIETFLSQVASIKDASNIITTFGKGDFTLLDKFIAELDVEEVEVPEEVTTQEPF</sequence>
<protein>
    <submittedName>
        <fullName evidence="2">Uncharacterized protein</fullName>
    </submittedName>
</protein>
<proteinExistence type="predicted"/>
<dbReference type="AlphaFoldDB" id="A0AAU8GWN0"/>
<organism evidence="2">
    <name type="scientific">Thermodesulfovibrio autotrophicus</name>
    <dbReference type="NCBI Taxonomy" id="3118333"/>
    <lineage>
        <taxon>Bacteria</taxon>
        <taxon>Pseudomonadati</taxon>
        <taxon>Nitrospirota</taxon>
        <taxon>Thermodesulfovibrionia</taxon>
        <taxon>Thermodesulfovibrionales</taxon>
        <taxon>Thermodesulfovibrionaceae</taxon>
        <taxon>Thermodesulfovibrio</taxon>
    </lineage>
</organism>
<dbReference type="EMBL" id="CP144373">
    <property type="protein sequence ID" value="XCH46826.1"/>
    <property type="molecule type" value="Genomic_DNA"/>
</dbReference>